<protein>
    <submittedName>
        <fullName evidence="2">Uncharacterized protein</fullName>
    </submittedName>
</protein>
<dbReference type="EMBL" id="CP036271">
    <property type="protein sequence ID" value="QDT54388.1"/>
    <property type="molecule type" value="Genomic_DNA"/>
</dbReference>
<keyword evidence="3" id="KW-1185">Reference proteome</keyword>
<dbReference type="KEGG" id="ccos:Pan44_24210"/>
<evidence type="ECO:0000313" key="3">
    <source>
        <dbReference type="Proteomes" id="UP000315700"/>
    </source>
</evidence>
<proteinExistence type="predicted"/>
<feature type="compositionally biased region" description="Polar residues" evidence="1">
    <location>
        <begin position="1"/>
        <end position="10"/>
    </location>
</feature>
<reference evidence="2 3" key="1">
    <citation type="submission" date="2019-02" db="EMBL/GenBank/DDBJ databases">
        <title>Deep-cultivation of Planctomycetes and their phenomic and genomic characterization uncovers novel biology.</title>
        <authorList>
            <person name="Wiegand S."/>
            <person name="Jogler M."/>
            <person name="Boedeker C."/>
            <person name="Pinto D."/>
            <person name="Vollmers J."/>
            <person name="Rivas-Marin E."/>
            <person name="Kohn T."/>
            <person name="Peeters S.H."/>
            <person name="Heuer A."/>
            <person name="Rast P."/>
            <person name="Oberbeckmann S."/>
            <person name="Bunk B."/>
            <person name="Jeske O."/>
            <person name="Meyerdierks A."/>
            <person name="Storesund J.E."/>
            <person name="Kallscheuer N."/>
            <person name="Luecker S."/>
            <person name="Lage O.M."/>
            <person name="Pohl T."/>
            <person name="Merkel B.J."/>
            <person name="Hornburger P."/>
            <person name="Mueller R.-W."/>
            <person name="Bruemmer F."/>
            <person name="Labrenz M."/>
            <person name="Spormann A.M."/>
            <person name="Op den Camp H."/>
            <person name="Overmann J."/>
            <person name="Amann R."/>
            <person name="Jetten M.S.M."/>
            <person name="Mascher T."/>
            <person name="Medema M.H."/>
            <person name="Devos D.P."/>
            <person name="Kaster A.-K."/>
            <person name="Ovreas L."/>
            <person name="Rohde M."/>
            <person name="Galperin M.Y."/>
            <person name="Jogler C."/>
        </authorList>
    </citation>
    <scope>NUCLEOTIDE SEQUENCE [LARGE SCALE GENOMIC DNA]</scope>
    <source>
        <strain evidence="2 3">Pan44</strain>
    </source>
</reference>
<accession>A0A517SE47</accession>
<dbReference type="InParanoid" id="A0A517SE47"/>
<feature type="region of interest" description="Disordered" evidence="1">
    <location>
        <begin position="1"/>
        <end position="50"/>
    </location>
</feature>
<feature type="compositionally biased region" description="Basic and acidic residues" evidence="1">
    <location>
        <begin position="26"/>
        <end position="35"/>
    </location>
</feature>
<dbReference type="Proteomes" id="UP000315700">
    <property type="component" value="Chromosome"/>
</dbReference>
<dbReference type="AlphaFoldDB" id="A0A517SE47"/>
<evidence type="ECO:0000313" key="2">
    <source>
        <dbReference type="EMBL" id="QDT54388.1"/>
    </source>
</evidence>
<organism evidence="2 3">
    <name type="scientific">Caulifigura coniformis</name>
    <dbReference type="NCBI Taxonomy" id="2527983"/>
    <lineage>
        <taxon>Bacteria</taxon>
        <taxon>Pseudomonadati</taxon>
        <taxon>Planctomycetota</taxon>
        <taxon>Planctomycetia</taxon>
        <taxon>Planctomycetales</taxon>
        <taxon>Planctomycetaceae</taxon>
        <taxon>Caulifigura</taxon>
    </lineage>
</organism>
<name>A0A517SE47_9PLAN</name>
<evidence type="ECO:0000256" key="1">
    <source>
        <dbReference type="SAM" id="MobiDB-lite"/>
    </source>
</evidence>
<sequence length="95" mass="10670">MNTTTINLSSPPAPCPHHRRSPDPSAGKEGEEYRTTHTTRPPRPLGTLPSHFTRQKHVRSICASWNRRKNGVFKPVLDLVVRLWIAFCSDPGTCP</sequence>
<gene>
    <name evidence="2" type="ORF">Pan44_24210</name>
</gene>